<dbReference type="InterPro" id="IPR003841">
    <property type="entry name" value="Na/Pi_transpt"/>
</dbReference>
<comment type="subcellular location">
    <subcellularLocation>
        <location evidence="1">Cell membrane</location>
        <topology evidence="1">Multi-pass membrane protein</topology>
    </subcellularLocation>
</comment>
<keyword evidence="4 6" id="KW-1133">Transmembrane helix</keyword>
<dbReference type="EMBL" id="JBHTKK010000010">
    <property type="protein sequence ID" value="MFD1066385.1"/>
    <property type="molecule type" value="Genomic_DNA"/>
</dbReference>
<dbReference type="NCBIfam" id="NF037997">
    <property type="entry name" value="Na_Pi_symport"/>
    <property type="match status" value="1"/>
</dbReference>
<evidence type="ECO:0000256" key="1">
    <source>
        <dbReference type="ARBA" id="ARBA00004651"/>
    </source>
</evidence>
<name>A0ABW3NIG8_9BACI</name>
<feature type="transmembrane region" description="Helical" evidence="6">
    <location>
        <begin position="132"/>
        <end position="149"/>
    </location>
</feature>
<dbReference type="Gene3D" id="1.20.58.220">
    <property type="entry name" value="Phosphate transport system protein phou homolog 2, domain 2"/>
    <property type="match status" value="1"/>
</dbReference>
<proteinExistence type="predicted"/>
<keyword evidence="9" id="KW-1185">Reference proteome</keyword>
<feature type="transmembrane region" description="Helical" evidence="6">
    <location>
        <begin position="50"/>
        <end position="75"/>
    </location>
</feature>
<evidence type="ECO:0000313" key="8">
    <source>
        <dbReference type="EMBL" id="MFD1066385.1"/>
    </source>
</evidence>
<dbReference type="InterPro" id="IPR026022">
    <property type="entry name" value="PhoU_dom"/>
</dbReference>
<evidence type="ECO:0000313" key="9">
    <source>
        <dbReference type="Proteomes" id="UP001597041"/>
    </source>
</evidence>
<dbReference type="Pfam" id="PF02690">
    <property type="entry name" value="Na_Pi_cotrans"/>
    <property type="match status" value="2"/>
</dbReference>
<feature type="transmembrane region" description="Helical" evidence="6">
    <location>
        <begin position="248"/>
        <end position="273"/>
    </location>
</feature>
<dbReference type="InterPro" id="IPR038078">
    <property type="entry name" value="PhoU-like_sf"/>
</dbReference>
<evidence type="ECO:0000259" key="7">
    <source>
        <dbReference type="Pfam" id="PF01895"/>
    </source>
</evidence>
<feature type="transmembrane region" description="Helical" evidence="6">
    <location>
        <begin position="111"/>
        <end position="127"/>
    </location>
</feature>
<feature type="domain" description="PhoU" evidence="7">
    <location>
        <begin position="453"/>
        <end position="538"/>
    </location>
</feature>
<sequence>MDIDVQKLIIEFLGGIGIFLMGIKFMGDGLQKSAGDRLRDILDRFTSNPFLGVLAGILVTVLIQSSSGTTVLTVGLVNAGFMTLRQAIGVIMGANIGTTVTAFIIGIDVGQYSLLFLALGAFTIFFFKKQKIVAVGQALFGFGSLFYGLELMSGGMEPLRSLQAFQDLTVSMSEIPVLGVVIGTVFTVIVQSSSATIGILQNLFAQGAIELDAAIPVLFGDNIGTTITSVLASIGVSVAAKRAAYTHVIFNLLGALIFILLLVPFTSFVGYLQSSLGLNEEMTIAFAHGSFNIANTLIQFPFIGALAWIVTKLVPGDDVIIEYKPKHLDSIFLQQSSSLALGQAKLEVVRMGKYAYQGLEETHNYVTTQSPKHSEMALQTEGALNNLDRKITEYLVNIASTNLSEIESAEHTALMSTIRDIERIGDHYENIVELVDYKMSNKVSLTDQAIEDLNKMFDLTYMTVKQAVESLEMDDREAALEVIQKEDQIDKMERKFRKSHIIRMNEGVCDGSAGIVFVDILSNLERIGDHAVNIAQNVLGEH</sequence>
<evidence type="ECO:0000256" key="2">
    <source>
        <dbReference type="ARBA" id="ARBA00022475"/>
    </source>
</evidence>
<evidence type="ECO:0000256" key="4">
    <source>
        <dbReference type="ARBA" id="ARBA00022989"/>
    </source>
</evidence>
<keyword evidence="5 6" id="KW-0472">Membrane</keyword>
<evidence type="ECO:0000256" key="3">
    <source>
        <dbReference type="ARBA" id="ARBA00022692"/>
    </source>
</evidence>
<feature type="transmembrane region" description="Helical" evidence="6">
    <location>
        <begin position="169"/>
        <end position="190"/>
    </location>
</feature>
<dbReference type="InterPro" id="IPR004633">
    <property type="entry name" value="NaPi_cotrn-rel/YqeW-like"/>
</dbReference>
<keyword evidence="2" id="KW-1003">Cell membrane</keyword>
<keyword evidence="3 6" id="KW-0812">Transmembrane</keyword>
<gene>
    <name evidence="8" type="ORF">ACFQ19_10150</name>
</gene>
<dbReference type="SUPFAM" id="SSF109755">
    <property type="entry name" value="PhoU-like"/>
    <property type="match status" value="1"/>
</dbReference>
<evidence type="ECO:0000256" key="5">
    <source>
        <dbReference type="ARBA" id="ARBA00023136"/>
    </source>
</evidence>
<feature type="transmembrane region" description="Helical" evidence="6">
    <location>
        <begin position="12"/>
        <end position="30"/>
    </location>
</feature>
<organism evidence="8 9">
    <name type="scientific">Oceanobacillus locisalsi</name>
    <dbReference type="NCBI Taxonomy" id="546107"/>
    <lineage>
        <taxon>Bacteria</taxon>
        <taxon>Bacillati</taxon>
        <taxon>Bacillota</taxon>
        <taxon>Bacilli</taxon>
        <taxon>Bacillales</taxon>
        <taxon>Bacillaceae</taxon>
        <taxon>Oceanobacillus</taxon>
    </lineage>
</organism>
<accession>A0ABW3NIG8</accession>
<comment type="caution">
    <text evidence="8">The sequence shown here is derived from an EMBL/GenBank/DDBJ whole genome shotgun (WGS) entry which is preliminary data.</text>
</comment>
<protein>
    <submittedName>
        <fullName evidence="8">Na/Pi cotransporter family protein</fullName>
    </submittedName>
</protein>
<dbReference type="PANTHER" id="PTHR10010">
    <property type="entry name" value="SOLUTE CARRIER FAMILY 34 SODIUM PHOSPHATE , MEMBER 2-RELATED"/>
    <property type="match status" value="1"/>
</dbReference>
<dbReference type="Proteomes" id="UP001597041">
    <property type="component" value="Unassembled WGS sequence"/>
</dbReference>
<dbReference type="Pfam" id="PF01895">
    <property type="entry name" value="PhoU"/>
    <property type="match status" value="2"/>
</dbReference>
<evidence type="ECO:0000256" key="6">
    <source>
        <dbReference type="SAM" id="Phobius"/>
    </source>
</evidence>
<dbReference type="RefSeq" id="WP_379591964.1">
    <property type="nucleotide sequence ID" value="NZ_JBHTKK010000010.1"/>
</dbReference>
<feature type="domain" description="PhoU" evidence="7">
    <location>
        <begin position="349"/>
        <end position="435"/>
    </location>
</feature>
<reference evidence="9" key="1">
    <citation type="journal article" date="2019" name="Int. J. Syst. Evol. Microbiol.">
        <title>The Global Catalogue of Microorganisms (GCM) 10K type strain sequencing project: providing services to taxonomists for standard genome sequencing and annotation.</title>
        <authorList>
            <consortium name="The Broad Institute Genomics Platform"/>
            <consortium name="The Broad Institute Genome Sequencing Center for Infectious Disease"/>
            <person name="Wu L."/>
            <person name="Ma J."/>
        </authorList>
    </citation>
    <scope>NUCLEOTIDE SEQUENCE [LARGE SCALE GENOMIC DNA]</scope>
    <source>
        <strain evidence="9">CCUG 56608</strain>
    </source>
</reference>
<dbReference type="PANTHER" id="PTHR10010:SF46">
    <property type="entry name" value="SODIUM-DEPENDENT PHOSPHATE TRANSPORT PROTEIN 2B"/>
    <property type="match status" value="1"/>
</dbReference>
<dbReference type="NCBIfam" id="TIGR00704">
    <property type="entry name" value="NaPi_cotrn_rel"/>
    <property type="match status" value="1"/>
</dbReference>